<name>A0A161M7H7_TRIIF</name>
<evidence type="ECO:0000259" key="1">
    <source>
        <dbReference type="Pfam" id="PF23554"/>
    </source>
</evidence>
<dbReference type="GO" id="GO:0005886">
    <property type="term" value="C:plasma membrane"/>
    <property type="evidence" value="ECO:0007669"/>
    <property type="project" value="TreeGrafter"/>
</dbReference>
<dbReference type="PANTHER" id="PTHR45653:SF12">
    <property type="entry name" value="SPONGE, ISOFORM E"/>
    <property type="match status" value="1"/>
</dbReference>
<accession>A0A161M7H7</accession>
<dbReference type="PANTHER" id="PTHR45653">
    <property type="entry name" value="DEDICATOR OF CYTOKINESIS"/>
    <property type="match status" value="1"/>
</dbReference>
<protein>
    <submittedName>
        <fullName evidence="2">Dedicator of cytokinesis protein 3 isoform x2</fullName>
    </submittedName>
</protein>
<sequence>ELVKFLQDVLDALFSMFSTEDGNSTPHSGLVFHVLVSIFSLLNDSKFQHFKPVMDAYIKNHFAAALVYKGLLSLCNIVLIGLQPLKNRAYIEMFSFIGINIQVYRRI</sequence>
<dbReference type="GO" id="GO:0005737">
    <property type="term" value="C:cytoplasm"/>
    <property type="evidence" value="ECO:0007669"/>
    <property type="project" value="TreeGrafter"/>
</dbReference>
<feature type="domain" description="Dedicator of cytokinesis TPR repeats region" evidence="1">
    <location>
        <begin position="1"/>
        <end position="77"/>
    </location>
</feature>
<dbReference type="InterPro" id="IPR056372">
    <property type="entry name" value="TPR_DOCK"/>
</dbReference>
<feature type="non-terminal residue" evidence="2">
    <location>
        <position position="1"/>
    </location>
</feature>
<evidence type="ECO:0000313" key="2">
    <source>
        <dbReference type="EMBL" id="JAR98140.1"/>
    </source>
</evidence>
<reference evidence="2" key="1">
    <citation type="submission" date="2016-04" db="EMBL/GenBank/DDBJ databases">
        <authorList>
            <person name="Calderon-Fernandez G.M.Sr."/>
        </authorList>
    </citation>
    <scope>NUCLEOTIDE SEQUENCE</scope>
    <source>
        <strain evidence="2">Int1</strain>
        <tissue evidence="2">Integument</tissue>
    </source>
</reference>
<dbReference type="InterPro" id="IPR026791">
    <property type="entry name" value="DOCK"/>
</dbReference>
<dbReference type="GO" id="GO:0031267">
    <property type="term" value="F:small GTPase binding"/>
    <property type="evidence" value="ECO:0007669"/>
    <property type="project" value="TreeGrafter"/>
</dbReference>
<proteinExistence type="predicted"/>
<dbReference type="GO" id="GO:0005085">
    <property type="term" value="F:guanyl-nucleotide exchange factor activity"/>
    <property type="evidence" value="ECO:0007669"/>
    <property type="project" value="InterPro"/>
</dbReference>
<dbReference type="AlphaFoldDB" id="A0A161M7H7"/>
<dbReference type="EMBL" id="GEMB01005170">
    <property type="protein sequence ID" value="JAR98140.1"/>
    <property type="molecule type" value="Transcribed_RNA"/>
</dbReference>
<reference evidence="2" key="2">
    <citation type="journal article" date="2017" name="J. Med. Entomol.">
        <title>Transcriptome Analysis of the Triatoma infestans (Hemiptera: Reduviidae) Integument.</title>
        <authorList>
            <person name="Calderon-Fernandez G.M."/>
            <person name="Moriconi D.E."/>
            <person name="Dulbecco A.B."/>
            <person name="Juarez M.P."/>
        </authorList>
    </citation>
    <scope>NUCLEOTIDE SEQUENCE</scope>
    <source>
        <strain evidence="2">Int1</strain>
        <tissue evidence="2">Integument</tissue>
    </source>
</reference>
<dbReference type="Pfam" id="PF23554">
    <property type="entry name" value="TPR_DOCK"/>
    <property type="match status" value="1"/>
</dbReference>
<dbReference type="GO" id="GO:0007264">
    <property type="term" value="P:small GTPase-mediated signal transduction"/>
    <property type="evidence" value="ECO:0007669"/>
    <property type="project" value="InterPro"/>
</dbReference>
<organism evidence="2">
    <name type="scientific">Triatoma infestans</name>
    <name type="common">Assassin bug</name>
    <dbReference type="NCBI Taxonomy" id="30076"/>
    <lineage>
        <taxon>Eukaryota</taxon>
        <taxon>Metazoa</taxon>
        <taxon>Ecdysozoa</taxon>
        <taxon>Arthropoda</taxon>
        <taxon>Hexapoda</taxon>
        <taxon>Insecta</taxon>
        <taxon>Pterygota</taxon>
        <taxon>Neoptera</taxon>
        <taxon>Paraneoptera</taxon>
        <taxon>Hemiptera</taxon>
        <taxon>Heteroptera</taxon>
        <taxon>Panheteroptera</taxon>
        <taxon>Cimicomorpha</taxon>
        <taxon>Reduviidae</taxon>
        <taxon>Triatominae</taxon>
        <taxon>Triatoma</taxon>
    </lineage>
</organism>